<dbReference type="GO" id="GO:0005886">
    <property type="term" value="C:plasma membrane"/>
    <property type="evidence" value="ECO:0007669"/>
    <property type="project" value="UniProtKB-SubCell"/>
</dbReference>
<gene>
    <name evidence="14" type="ORF">DFR58_12218</name>
</gene>
<evidence type="ECO:0000256" key="9">
    <source>
        <dbReference type="ARBA" id="ARBA00023588"/>
    </source>
</evidence>
<accession>A0A369ASK8</accession>
<keyword evidence="3 14" id="KW-0808">Transferase</keyword>
<reference evidence="14 15" key="1">
    <citation type="submission" date="2018-07" db="EMBL/GenBank/DDBJ databases">
        <title>Genomic Encyclopedia of Type Strains, Phase IV (KMG-IV): sequencing the most valuable type-strain genomes for metagenomic binning, comparative biology and taxonomic classification.</title>
        <authorList>
            <person name="Goeker M."/>
        </authorList>
    </citation>
    <scope>NUCLEOTIDE SEQUENCE [LARGE SCALE GENOMIC DNA]</scope>
    <source>
        <strain evidence="14 15">DSM 27016</strain>
    </source>
</reference>
<evidence type="ECO:0000256" key="11">
    <source>
        <dbReference type="ARBA" id="ARBA00023667"/>
    </source>
</evidence>
<dbReference type="RefSeq" id="WP_114298952.1">
    <property type="nucleotide sequence ID" value="NZ_QPJT01000022.1"/>
</dbReference>
<dbReference type="InterPro" id="IPR044021">
    <property type="entry name" value="CrtO"/>
</dbReference>
<evidence type="ECO:0000256" key="10">
    <source>
        <dbReference type="ARBA" id="ARBA00023603"/>
    </source>
</evidence>
<evidence type="ECO:0000313" key="14">
    <source>
        <dbReference type="EMBL" id="RCX12329.1"/>
    </source>
</evidence>
<dbReference type="OrthoDB" id="3783432at2"/>
<dbReference type="UniPathway" id="UPA00029">
    <property type="reaction ID" value="UER00560"/>
</dbReference>
<keyword evidence="2" id="KW-1003">Cell membrane</keyword>
<dbReference type="GO" id="GO:0016746">
    <property type="term" value="F:acyltransferase activity"/>
    <property type="evidence" value="ECO:0007669"/>
    <property type="project" value="UniProtKB-KW"/>
</dbReference>
<evidence type="ECO:0000256" key="1">
    <source>
        <dbReference type="ARBA" id="ARBA00004162"/>
    </source>
</evidence>
<evidence type="ECO:0000256" key="4">
    <source>
        <dbReference type="ARBA" id="ARBA00022692"/>
    </source>
</evidence>
<feature type="transmembrane region" description="Helical" evidence="13">
    <location>
        <begin position="12"/>
        <end position="30"/>
    </location>
</feature>
<sequence>MKIFKWVYLKNFFANIVIFFLMSIVITYICEKIPKEMYSCKNWLLRERKWEKKGLIYQRLLKVKSWKKYLIELNDFIKSVFPKKHIPEYSKEYLSRYLAECCKSELAHWTIIFSTFLFWVFNDFNTFFTMLLVAVVLNLPYIIIQRYNRPRILQIIKHMDNVTQFCAVNER</sequence>
<dbReference type="Pfam" id="PF18927">
    <property type="entry name" value="CrtO"/>
    <property type="match status" value="1"/>
</dbReference>
<evidence type="ECO:0000256" key="13">
    <source>
        <dbReference type="SAM" id="Phobius"/>
    </source>
</evidence>
<feature type="transmembrane region" description="Helical" evidence="13">
    <location>
        <begin position="127"/>
        <end position="144"/>
    </location>
</feature>
<comment type="caution">
    <text evidence="14">The sequence shown here is derived from an EMBL/GenBank/DDBJ whole genome shotgun (WGS) entry which is preliminary data.</text>
</comment>
<proteinExistence type="inferred from homology"/>
<comment type="function">
    <text evidence="12">Catalyzes the acylation of glycosyl-4,4'-diaponeurosporenoate, i.e. the esterification of glucose at the C6'' position with the carboxyl group of the C(15) fatty acid 12-methyltetradecanoic acid, to yield staphyloxanthin. This is the last step in the biosynthesis of this orange pigment, present in most staphylococci strains.</text>
</comment>
<keyword evidence="8 14" id="KW-0012">Acyltransferase</keyword>
<name>A0A369ASK8_9FIRM</name>
<evidence type="ECO:0000256" key="5">
    <source>
        <dbReference type="ARBA" id="ARBA00022729"/>
    </source>
</evidence>
<dbReference type="EMBL" id="QPJT01000022">
    <property type="protein sequence ID" value="RCX12329.1"/>
    <property type="molecule type" value="Genomic_DNA"/>
</dbReference>
<organism evidence="14 15">
    <name type="scientific">Anaerobacterium chartisolvens</name>
    <dbReference type="NCBI Taxonomy" id="1297424"/>
    <lineage>
        <taxon>Bacteria</taxon>
        <taxon>Bacillati</taxon>
        <taxon>Bacillota</taxon>
        <taxon>Clostridia</taxon>
        <taxon>Eubacteriales</taxon>
        <taxon>Oscillospiraceae</taxon>
        <taxon>Anaerobacterium</taxon>
    </lineage>
</organism>
<evidence type="ECO:0000313" key="15">
    <source>
        <dbReference type="Proteomes" id="UP000253034"/>
    </source>
</evidence>
<keyword evidence="15" id="KW-1185">Reference proteome</keyword>
<dbReference type="AlphaFoldDB" id="A0A369ASK8"/>
<comment type="subcellular location">
    <subcellularLocation>
        <location evidence="1">Cell membrane</location>
        <topology evidence="1">Single-pass membrane protein</topology>
    </subcellularLocation>
</comment>
<evidence type="ECO:0000256" key="2">
    <source>
        <dbReference type="ARBA" id="ARBA00022475"/>
    </source>
</evidence>
<evidence type="ECO:0000256" key="12">
    <source>
        <dbReference type="ARBA" id="ARBA00025324"/>
    </source>
</evidence>
<comment type="similarity">
    <text evidence="10">Belongs to the acyltransferase CrtO family.</text>
</comment>
<keyword evidence="5" id="KW-0732">Signal</keyword>
<keyword evidence="6 13" id="KW-1133">Transmembrane helix</keyword>
<evidence type="ECO:0000256" key="7">
    <source>
        <dbReference type="ARBA" id="ARBA00023136"/>
    </source>
</evidence>
<dbReference type="Proteomes" id="UP000253034">
    <property type="component" value="Unassembled WGS sequence"/>
</dbReference>
<evidence type="ECO:0000256" key="8">
    <source>
        <dbReference type="ARBA" id="ARBA00023315"/>
    </source>
</evidence>
<evidence type="ECO:0000256" key="3">
    <source>
        <dbReference type="ARBA" id="ARBA00022679"/>
    </source>
</evidence>
<evidence type="ECO:0000256" key="6">
    <source>
        <dbReference type="ARBA" id="ARBA00022989"/>
    </source>
</evidence>
<comment type="pathway">
    <text evidence="9">Carotenoid biosynthesis; staphyloxanthin biosynthesis; staphyloxanthin from farnesyl diphosphate: step 5/5.</text>
</comment>
<keyword evidence="7 13" id="KW-0472">Membrane</keyword>
<keyword evidence="4 13" id="KW-0812">Transmembrane</keyword>
<protein>
    <recommendedName>
        <fullName evidence="11">Glycosyl-4,4'-diaponeurosporenoate acyltransferase</fullName>
    </recommendedName>
</protein>